<evidence type="ECO:0000313" key="1">
    <source>
        <dbReference type="EMBL" id="ATW58334.1"/>
    </source>
</evidence>
<dbReference type="EMBL" id="MG018930">
    <property type="protein sequence ID" value="ATW58334.1"/>
    <property type="molecule type" value="Genomic_DNA"/>
</dbReference>
<gene>
    <name evidence="1" type="ORF">CNR37_00127</name>
</gene>
<dbReference type="Proteomes" id="UP000241096">
    <property type="component" value="Segment"/>
</dbReference>
<dbReference type="Pfam" id="PF25708">
    <property type="entry name" value="Phage_T7_Gp5_9"/>
    <property type="match status" value="1"/>
</dbReference>
<dbReference type="InterPro" id="IPR058007">
    <property type="entry name" value="Gp5.9"/>
</dbReference>
<sequence length="48" mass="5591">MSEQMIEVPASELAKLLDDSKQLDYLKAMGVDNWEGYGYYKDEEEDNE</sequence>
<protein>
    <submittedName>
        <fullName evidence="1">Uncharacterized protein</fullName>
    </submittedName>
</protein>
<evidence type="ECO:0000313" key="2">
    <source>
        <dbReference type="Proteomes" id="UP000241096"/>
    </source>
</evidence>
<name>A0A2H4P820_9CAUD</name>
<accession>A0A2H4P820</accession>
<keyword evidence="2" id="KW-1185">Reference proteome</keyword>
<proteinExistence type="predicted"/>
<reference evidence="1 2" key="1">
    <citation type="submission" date="2017-09" db="EMBL/GenBank/DDBJ databases">
        <authorList>
            <person name="Ehlers B."/>
            <person name="Leendertz F.H."/>
        </authorList>
    </citation>
    <scope>NUCLEOTIDE SEQUENCE [LARGE SCALE GENOMIC DNA]</scope>
</reference>
<organism evidence="1 2">
    <name type="scientific">Pseudomonas phage ventosus</name>
    <dbReference type="NCBI Taxonomy" id="2048980"/>
    <lineage>
        <taxon>Viruses</taxon>
        <taxon>Duplodnaviria</taxon>
        <taxon>Heunggongvirae</taxon>
        <taxon>Uroviricota</taxon>
        <taxon>Caudoviricetes</taxon>
        <taxon>Vandenendeviridae</taxon>
        <taxon>Gorskivirinae</taxon>
        <taxon>Ventosusvirus</taxon>
        <taxon>Ventosusvirus ventosus</taxon>
    </lineage>
</organism>